<evidence type="ECO:0000313" key="2">
    <source>
        <dbReference type="EMBL" id="SDX80647.1"/>
    </source>
</evidence>
<accession>A0A1H3EQ17</accession>
<keyword evidence="1" id="KW-0812">Transmembrane</keyword>
<organism evidence="2 3">
    <name type="scientific">Acetomicrobium thermoterrenum DSM 13490</name>
    <dbReference type="NCBI Taxonomy" id="1120987"/>
    <lineage>
        <taxon>Bacteria</taxon>
        <taxon>Thermotogati</taxon>
        <taxon>Synergistota</taxon>
        <taxon>Synergistia</taxon>
        <taxon>Synergistales</taxon>
        <taxon>Acetomicrobiaceae</taxon>
        <taxon>Acetomicrobium</taxon>
    </lineage>
</organism>
<protein>
    <recommendedName>
        <fullName evidence="4">POTRA domain-containing protein</fullName>
    </recommendedName>
</protein>
<evidence type="ECO:0000256" key="1">
    <source>
        <dbReference type="SAM" id="Phobius"/>
    </source>
</evidence>
<feature type="transmembrane region" description="Helical" evidence="1">
    <location>
        <begin position="12"/>
        <end position="28"/>
    </location>
</feature>
<dbReference type="AlphaFoldDB" id="A0A1H3EQ17"/>
<dbReference type="RefSeq" id="WP_234945423.1">
    <property type="nucleotide sequence ID" value="NZ_FNPD01000003.1"/>
</dbReference>
<evidence type="ECO:0008006" key="4">
    <source>
        <dbReference type="Google" id="ProtNLM"/>
    </source>
</evidence>
<gene>
    <name evidence="2" type="ORF">SAMN03080603_00717</name>
</gene>
<name>A0A1H3EQ17_9BACT</name>
<keyword evidence="3" id="KW-1185">Reference proteome</keyword>
<proteinExistence type="predicted"/>
<keyword evidence="1" id="KW-0472">Membrane</keyword>
<keyword evidence="1" id="KW-1133">Transmembrane helix</keyword>
<sequence>MRESKVAKIRVVPLLMILAVVFGILYGIEEQFYVFRLKHIEVVPRSSLLEKEASKLAGGSASRFWPLVFFEYKHLKNEVEKKYPIQISMKADGWGKVVLQWTQLQPYFAVRWRDRKWFITTTGLCWPESNPLWKDGGIDNPSYNELNIVWDNTMPPLVPDIDSTNLIEVRQSIFPVRTMVKFIEEMHQTPWVEKIRGIALSKLAGDIVADVSFASLGRDVNILLEFSESIWKRLSPAIETIVKSSDVNVLYLDATYKDKIVIKTR</sequence>
<reference evidence="3" key="1">
    <citation type="submission" date="2016-10" db="EMBL/GenBank/DDBJ databases">
        <authorList>
            <person name="Varghese N."/>
            <person name="Submissions S."/>
        </authorList>
    </citation>
    <scope>NUCLEOTIDE SEQUENCE [LARGE SCALE GENOMIC DNA]</scope>
    <source>
        <strain evidence="3">DSM 13490</strain>
    </source>
</reference>
<dbReference type="Proteomes" id="UP000199266">
    <property type="component" value="Unassembled WGS sequence"/>
</dbReference>
<evidence type="ECO:0000313" key="3">
    <source>
        <dbReference type="Proteomes" id="UP000199266"/>
    </source>
</evidence>
<dbReference type="EMBL" id="FNPD01000003">
    <property type="protein sequence ID" value="SDX80647.1"/>
    <property type="molecule type" value="Genomic_DNA"/>
</dbReference>